<reference evidence="6 7" key="2">
    <citation type="journal article" date="2013" name="Genome Announc.">
        <title>Genome Sequence of Growth-Improving Paenibacillus mucilaginosus Strain KNP414.</title>
        <authorList>
            <person name="Lu J.J."/>
            <person name="Wang J.F."/>
            <person name="Hu X.F."/>
        </authorList>
    </citation>
    <scope>NUCLEOTIDE SEQUENCE [LARGE SCALE GENOMIC DNA]</scope>
    <source>
        <strain evidence="6 7">KNP414</strain>
    </source>
</reference>
<dbReference type="Proteomes" id="UP000006620">
    <property type="component" value="Chromosome"/>
</dbReference>
<dbReference type="AlphaFoldDB" id="F8FIJ8"/>
<feature type="domain" description="NlpC/P60" evidence="5">
    <location>
        <begin position="156"/>
        <end position="274"/>
    </location>
</feature>
<evidence type="ECO:0000256" key="2">
    <source>
        <dbReference type="ARBA" id="ARBA00022670"/>
    </source>
</evidence>
<dbReference type="SUPFAM" id="SSF54001">
    <property type="entry name" value="Cysteine proteinases"/>
    <property type="match status" value="1"/>
</dbReference>
<dbReference type="GO" id="GO:0008234">
    <property type="term" value="F:cysteine-type peptidase activity"/>
    <property type="evidence" value="ECO:0007669"/>
    <property type="project" value="UniProtKB-KW"/>
</dbReference>
<dbReference type="InterPro" id="IPR038765">
    <property type="entry name" value="Papain-like_cys_pep_sf"/>
</dbReference>
<organism evidence="6 7">
    <name type="scientific">Paenibacillus mucilaginosus (strain KNP414)</name>
    <dbReference type="NCBI Taxonomy" id="1036673"/>
    <lineage>
        <taxon>Bacteria</taxon>
        <taxon>Bacillati</taxon>
        <taxon>Bacillota</taxon>
        <taxon>Bacilli</taxon>
        <taxon>Bacillales</taxon>
        <taxon>Paenibacillaceae</taxon>
        <taxon>Paenibacillus</taxon>
    </lineage>
</organism>
<dbReference type="InterPro" id="IPR036582">
    <property type="entry name" value="Mao_N_sf"/>
</dbReference>
<keyword evidence="4" id="KW-0788">Thiol protease</keyword>
<gene>
    <name evidence="6" type="ordered locus">KNP414_06218</name>
</gene>
<dbReference type="InterPro" id="IPR012854">
    <property type="entry name" value="Cu_amine_oxidase-like_N"/>
</dbReference>
<dbReference type="GO" id="GO:0006508">
    <property type="term" value="P:proteolysis"/>
    <property type="evidence" value="ECO:0007669"/>
    <property type="project" value="UniProtKB-KW"/>
</dbReference>
<dbReference type="KEGG" id="pms:KNP414_06218"/>
<dbReference type="InterPro" id="IPR051202">
    <property type="entry name" value="Peptidase_C40"/>
</dbReference>
<evidence type="ECO:0000256" key="4">
    <source>
        <dbReference type="ARBA" id="ARBA00022807"/>
    </source>
</evidence>
<dbReference type="Gene3D" id="3.30.457.10">
    <property type="entry name" value="Copper amine oxidase-like, N-terminal domain"/>
    <property type="match status" value="1"/>
</dbReference>
<dbReference type="PANTHER" id="PTHR47053">
    <property type="entry name" value="MUREIN DD-ENDOPEPTIDASE MEPH-RELATED"/>
    <property type="match status" value="1"/>
</dbReference>
<dbReference type="InterPro" id="IPR000064">
    <property type="entry name" value="NLP_P60_dom"/>
</dbReference>
<sequence length="274" mass="29741">MLHAQTAEAAANVKVQINDSLVPFPEAQPFIDDANQMQIPLRALTEKLGYQIGWEKDGEIIKVTLTNNKQTIALQTGSSKAEVDGKSVQLESPVQFLNGSVYLPLRFVSETFGYRIQWDAANRIAIINQDGQYHAPAWYKPQIAAQSQAQPAQQTQSLQSSIIQTAYNYLGTPYVWGGSSPGGFDCSGYVSYVFAQFGTQLPRTSLEMYQSAGTAVTDLQTGDLVFFAESGRVSHVGIYVGNGQFISAASSSGVSVASITTGYWGKRYVGAKRV</sequence>
<keyword evidence="2" id="KW-0645">Protease</keyword>
<dbReference type="Pfam" id="PF07833">
    <property type="entry name" value="Cu_amine_oxidN1"/>
    <property type="match status" value="1"/>
</dbReference>
<comment type="similarity">
    <text evidence="1">Belongs to the peptidase C40 family.</text>
</comment>
<dbReference type="HOGENOM" id="CLU_067082_0_0_9"/>
<name>F8FIJ8_PAEMK</name>
<dbReference type="Gene3D" id="3.90.1720.10">
    <property type="entry name" value="endopeptidase domain like (from Nostoc punctiforme)"/>
    <property type="match status" value="1"/>
</dbReference>
<dbReference type="PANTHER" id="PTHR47053:SF1">
    <property type="entry name" value="MUREIN DD-ENDOPEPTIDASE MEPH-RELATED"/>
    <property type="match status" value="1"/>
</dbReference>
<evidence type="ECO:0000313" key="7">
    <source>
        <dbReference type="Proteomes" id="UP000006620"/>
    </source>
</evidence>
<evidence type="ECO:0000259" key="5">
    <source>
        <dbReference type="PROSITE" id="PS51935"/>
    </source>
</evidence>
<keyword evidence="3" id="KW-0378">Hydrolase</keyword>
<reference evidence="7" key="1">
    <citation type="submission" date="2011-06" db="EMBL/GenBank/DDBJ databases">
        <title>Complete genome sequence of Paenibacillus mucilaginosus KNP414.</title>
        <authorList>
            <person name="Wang J."/>
            <person name="Hu S."/>
            <person name="Hu X."/>
            <person name="Zhang B."/>
            <person name="Dong D."/>
            <person name="Zhang S."/>
            <person name="Zhao K."/>
            <person name="Wu D."/>
        </authorList>
    </citation>
    <scope>NUCLEOTIDE SEQUENCE [LARGE SCALE GENOMIC DNA]</scope>
    <source>
        <strain evidence="7">KNP414</strain>
    </source>
</reference>
<accession>F8FIJ8</accession>
<dbReference type="SUPFAM" id="SSF55383">
    <property type="entry name" value="Copper amine oxidase, domain N"/>
    <property type="match status" value="1"/>
</dbReference>
<protein>
    <submittedName>
        <fullName evidence="6">Cell wall lytic activity</fullName>
    </submittedName>
</protein>
<dbReference type="PROSITE" id="PS51935">
    <property type="entry name" value="NLPC_P60"/>
    <property type="match status" value="1"/>
</dbReference>
<dbReference type="EMBL" id="CP002869">
    <property type="protein sequence ID" value="AEI44741.1"/>
    <property type="molecule type" value="Genomic_DNA"/>
</dbReference>
<evidence type="ECO:0000256" key="1">
    <source>
        <dbReference type="ARBA" id="ARBA00007074"/>
    </source>
</evidence>
<evidence type="ECO:0000256" key="3">
    <source>
        <dbReference type="ARBA" id="ARBA00022801"/>
    </source>
</evidence>
<dbReference type="Pfam" id="PF00877">
    <property type="entry name" value="NLPC_P60"/>
    <property type="match status" value="1"/>
</dbReference>
<dbReference type="PATRIC" id="fig|1036673.3.peg.5780"/>
<evidence type="ECO:0000313" key="6">
    <source>
        <dbReference type="EMBL" id="AEI44741.1"/>
    </source>
</evidence>
<proteinExistence type="inferred from homology"/>